<dbReference type="InterPro" id="IPR003846">
    <property type="entry name" value="SelO"/>
</dbReference>
<accession>A0A7W8M7Y0</accession>
<evidence type="ECO:0000256" key="2">
    <source>
        <dbReference type="ARBA" id="ARBA00009747"/>
    </source>
</evidence>
<name>A0A7W8M7Y0_9BURK</name>
<sequence>MRSLDELRMVNRLARLGAPFVVAAQPVPLAHPRLAALSAGAAGLLGLDPDLLRSEDALAALSGNRQLPGGAPVVTVHGGHRFGLWAGRLGDAGTLLLGEAVGAAGQCQEIRLDRAGRAAALAVPPPGDPAALLRAAIRAFLCSEALHALGIPTTRALAVLASDAAASRESAHQGAVLVRLAPDFLSFGHFEHFYFSGRHDALRVLADHLIDRALPHLRAEPQPYFALLRETTLRTARLVAAWQAAGFCHGLMNTDSMSMLGLTMDHGPFAFIEGFDAHHVANPSDTGGLYAWSAQPGVGERNCAALAQAMLPLVGSAEDARAAVSPYRREFTAELERLLRARLGLAAPGDADRVLFDRLFALLHENRADFTLFFRGLAQVRAGDAGGDATCRALCADGEAFDAWAEQYRQRLRQEARDAAERAHGMRLANPARVMRDQAVEEAVRQAVGIEIDQVAEAALDQAAEATAGRDADFSAIARLQLELSRPFEDAEPGFPASAAR</sequence>
<proteinExistence type="inferred from homology"/>
<evidence type="ECO:0000256" key="1">
    <source>
        <dbReference type="ARBA" id="ARBA00001946"/>
    </source>
</evidence>
<dbReference type="GO" id="GO:0046872">
    <property type="term" value="F:metal ion binding"/>
    <property type="evidence" value="ECO:0007669"/>
    <property type="project" value="UniProtKB-KW"/>
</dbReference>
<dbReference type="PANTHER" id="PTHR12153">
    <property type="entry name" value="SELENOPROTEIN O"/>
    <property type="match status" value="1"/>
</dbReference>
<evidence type="ECO:0000256" key="3">
    <source>
        <dbReference type="ARBA" id="ARBA00022679"/>
    </source>
</evidence>
<organism evidence="9 10">
    <name type="scientific">Quisquiliibacterium transsilvanicum</name>
    <dbReference type="NCBI Taxonomy" id="1549638"/>
    <lineage>
        <taxon>Bacteria</taxon>
        <taxon>Pseudomonadati</taxon>
        <taxon>Pseudomonadota</taxon>
        <taxon>Betaproteobacteria</taxon>
        <taxon>Burkholderiales</taxon>
        <taxon>Burkholderiaceae</taxon>
        <taxon>Quisquiliibacterium</taxon>
    </lineage>
</organism>
<keyword evidence="8" id="KW-0460">Magnesium</keyword>
<keyword evidence="10" id="KW-1185">Reference proteome</keyword>
<dbReference type="Pfam" id="PF02696">
    <property type="entry name" value="SelO"/>
    <property type="match status" value="1"/>
</dbReference>
<dbReference type="RefSeq" id="WP_183963774.1">
    <property type="nucleotide sequence ID" value="NZ_JACHGB010000001.1"/>
</dbReference>
<dbReference type="PANTHER" id="PTHR12153:SF15">
    <property type="entry name" value="PROTEIN ADENYLYLTRANSFERASE SELO, MITOCHONDRIAL"/>
    <property type="match status" value="1"/>
</dbReference>
<keyword evidence="7" id="KW-0067">ATP-binding</keyword>
<comment type="cofactor">
    <cofactor evidence="1">
        <name>Mg(2+)</name>
        <dbReference type="ChEBI" id="CHEBI:18420"/>
    </cofactor>
</comment>
<reference evidence="9 10" key="1">
    <citation type="submission" date="2020-08" db="EMBL/GenBank/DDBJ databases">
        <title>Genomic Encyclopedia of Type Strains, Phase IV (KMG-IV): sequencing the most valuable type-strain genomes for metagenomic binning, comparative biology and taxonomic classification.</title>
        <authorList>
            <person name="Goeker M."/>
        </authorList>
    </citation>
    <scope>NUCLEOTIDE SEQUENCE [LARGE SCALE GENOMIC DNA]</scope>
    <source>
        <strain evidence="9 10">DSM 29781</strain>
    </source>
</reference>
<keyword evidence="3" id="KW-0808">Transferase</keyword>
<evidence type="ECO:0000256" key="5">
    <source>
        <dbReference type="ARBA" id="ARBA00022723"/>
    </source>
</evidence>
<evidence type="ECO:0000256" key="8">
    <source>
        <dbReference type="ARBA" id="ARBA00022842"/>
    </source>
</evidence>
<evidence type="ECO:0000256" key="4">
    <source>
        <dbReference type="ARBA" id="ARBA00022695"/>
    </source>
</evidence>
<dbReference type="GO" id="GO:0016779">
    <property type="term" value="F:nucleotidyltransferase activity"/>
    <property type="evidence" value="ECO:0007669"/>
    <property type="project" value="UniProtKB-KW"/>
</dbReference>
<evidence type="ECO:0000313" key="10">
    <source>
        <dbReference type="Proteomes" id="UP000532440"/>
    </source>
</evidence>
<comment type="similarity">
    <text evidence="2">Belongs to the SELO family.</text>
</comment>
<dbReference type="AlphaFoldDB" id="A0A7W8M7Y0"/>
<keyword evidence="5" id="KW-0479">Metal-binding</keyword>
<comment type="caution">
    <text evidence="9">The sequence shown here is derived from an EMBL/GenBank/DDBJ whole genome shotgun (WGS) entry which is preliminary data.</text>
</comment>
<keyword evidence="6" id="KW-0547">Nucleotide-binding</keyword>
<protein>
    <submittedName>
        <fullName evidence="9">Uncharacterized protein YdiU (UPF0061 family)</fullName>
    </submittedName>
</protein>
<gene>
    <name evidence="9" type="ORF">HNQ70_000403</name>
</gene>
<keyword evidence="4" id="KW-0548">Nucleotidyltransferase</keyword>
<evidence type="ECO:0000256" key="7">
    <source>
        <dbReference type="ARBA" id="ARBA00022840"/>
    </source>
</evidence>
<dbReference type="EMBL" id="JACHGB010000001">
    <property type="protein sequence ID" value="MBB5270419.1"/>
    <property type="molecule type" value="Genomic_DNA"/>
</dbReference>
<dbReference type="GO" id="GO:0005524">
    <property type="term" value="F:ATP binding"/>
    <property type="evidence" value="ECO:0007669"/>
    <property type="project" value="UniProtKB-KW"/>
</dbReference>
<evidence type="ECO:0000313" key="9">
    <source>
        <dbReference type="EMBL" id="MBB5270419.1"/>
    </source>
</evidence>
<evidence type="ECO:0000256" key="6">
    <source>
        <dbReference type="ARBA" id="ARBA00022741"/>
    </source>
</evidence>
<dbReference type="Proteomes" id="UP000532440">
    <property type="component" value="Unassembled WGS sequence"/>
</dbReference>